<dbReference type="OrthoDB" id="4124121at2"/>
<dbReference type="PANTHER" id="PTHR21017">
    <property type="entry name" value="NIPSNAP-RELATED"/>
    <property type="match status" value="1"/>
</dbReference>
<dbReference type="PANTHER" id="PTHR21017:SF17">
    <property type="entry name" value="PROTEIN NIPSNAP"/>
    <property type="match status" value="1"/>
</dbReference>
<protein>
    <recommendedName>
        <fullName evidence="2">NIPSNAP domain-containing protein</fullName>
    </recommendedName>
</protein>
<dbReference type="AlphaFoldDB" id="A0A371B7L5"/>
<dbReference type="SUPFAM" id="SSF54909">
    <property type="entry name" value="Dimeric alpha+beta barrel"/>
    <property type="match status" value="2"/>
</dbReference>
<dbReference type="InterPro" id="IPR012577">
    <property type="entry name" value="NIPSNAP"/>
</dbReference>
<dbReference type="Pfam" id="PF07978">
    <property type="entry name" value="NIPSNAP"/>
    <property type="match status" value="2"/>
</dbReference>
<reference evidence="4" key="1">
    <citation type="submission" date="2018-08" db="EMBL/GenBank/DDBJ databases">
        <authorList>
            <person name="Kim S.-J."/>
            <person name="Jung G.-Y."/>
        </authorList>
    </citation>
    <scope>NUCLEOTIDE SEQUENCE [LARGE SCALE GENOMIC DNA]</scope>
    <source>
        <strain evidence="4">GY_H</strain>
    </source>
</reference>
<evidence type="ECO:0000313" key="3">
    <source>
        <dbReference type="EMBL" id="RDV03512.1"/>
    </source>
</evidence>
<comment type="caution">
    <text evidence="3">The sequence shown here is derived from an EMBL/GenBank/DDBJ whole genome shotgun (WGS) entry which is preliminary data.</text>
</comment>
<gene>
    <name evidence="3" type="ORF">DXH78_02265</name>
</gene>
<dbReference type="Gene3D" id="3.30.70.100">
    <property type="match status" value="2"/>
</dbReference>
<dbReference type="Proteomes" id="UP000263993">
    <property type="component" value="Unassembled WGS sequence"/>
</dbReference>
<dbReference type="EMBL" id="QRGO01000001">
    <property type="protein sequence ID" value="RDV03512.1"/>
    <property type="molecule type" value="Genomic_DNA"/>
</dbReference>
<keyword evidence="4" id="KW-1185">Reference proteome</keyword>
<dbReference type="InterPro" id="IPR011008">
    <property type="entry name" value="Dimeric_a/b-barrel"/>
</dbReference>
<sequence>MLFERRAYTLRPGCEDAYWALHRKYNRPESLRVLLDRNIGFFATAAGDSDRIVHLYRWDSYDDAKQRLAALITPERADYFVAARKLLLRQENSYLDHAPIAELSPLWNDKLDWLPGEPVLAGAGKADDLAISESVLDFLPGGVAAYWESFRKLNTATTDIFRSRLIGCFVVTVGSLHRIFTYHWHTSWPDAEALRRQLAGLPDWDALMEDNRPRIVGGQVTNLRPSPLPWMRALFESSN</sequence>
<name>A0A371B7L5_9BRAD</name>
<evidence type="ECO:0000259" key="2">
    <source>
        <dbReference type="Pfam" id="PF07978"/>
    </source>
</evidence>
<organism evidence="3 4">
    <name type="scientific">Undibacter mobilis</name>
    <dbReference type="NCBI Taxonomy" id="2292256"/>
    <lineage>
        <taxon>Bacteria</taxon>
        <taxon>Pseudomonadati</taxon>
        <taxon>Pseudomonadota</taxon>
        <taxon>Alphaproteobacteria</taxon>
        <taxon>Hyphomicrobiales</taxon>
        <taxon>Nitrobacteraceae</taxon>
        <taxon>Undibacter</taxon>
    </lineage>
</organism>
<comment type="similarity">
    <text evidence="1">Belongs to the NipSnap family.</text>
</comment>
<proteinExistence type="inferred from homology"/>
<feature type="domain" description="NIPSNAP" evidence="2">
    <location>
        <begin position="4"/>
        <end position="99"/>
    </location>
</feature>
<dbReference type="RefSeq" id="WP_115515537.1">
    <property type="nucleotide sequence ID" value="NZ_QRGO01000001.1"/>
</dbReference>
<feature type="domain" description="NIPSNAP" evidence="2">
    <location>
        <begin position="140"/>
        <end position="226"/>
    </location>
</feature>
<dbReference type="InterPro" id="IPR051557">
    <property type="entry name" value="NipSnap_domain"/>
</dbReference>
<evidence type="ECO:0000256" key="1">
    <source>
        <dbReference type="ARBA" id="ARBA00005291"/>
    </source>
</evidence>
<evidence type="ECO:0000313" key="4">
    <source>
        <dbReference type="Proteomes" id="UP000263993"/>
    </source>
</evidence>
<accession>A0A371B7L5</accession>